<evidence type="ECO:0000256" key="1">
    <source>
        <dbReference type="ARBA" id="ARBA00004141"/>
    </source>
</evidence>
<dbReference type="OrthoDB" id="655540at2759"/>
<dbReference type="PANTHER" id="PTHR22950:SF692">
    <property type="entry name" value="TRANSMEMBRANE AMINO ACID TRANSPORTER FAMILY PROTEIN"/>
    <property type="match status" value="1"/>
</dbReference>
<keyword evidence="6 8" id="KW-1133">Transmembrane helix</keyword>
<dbReference type="PANTHER" id="PTHR22950">
    <property type="entry name" value="AMINO ACID TRANSPORTER"/>
    <property type="match status" value="1"/>
</dbReference>
<evidence type="ECO:0000256" key="4">
    <source>
        <dbReference type="ARBA" id="ARBA00022692"/>
    </source>
</evidence>
<protein>
    <recommendedName>
        <fullName evidence="9">Amino acid transporter transmembrane domain-containing protein</fullName>
    </recommendedName>
</protein>
<feature type="domain" description="Amino acid transporter transmembrane" evidence="9">
    <location>
        <begin position="146"/>
        <end position="540"/>
    </location>
</feature>
<feature type="transmembrane region" description="Helical" evidence="8">
    <location>
        <begin position="329"/>
        <end position="351"/>
    </location>
</feature>
<keyword evidence="3" id="KW-0813">Transport</keyword>
<comment type="caution">
    <text evidence="10">The sequence shown here is derived from an EMBL/GenBank/DDBJ whole genome shotgun (WGS) entry which is preliminary data.</text>
</comment>
<feature type="transmembrane region" description="Helical" evidence="8">
    <location>
        <begin position="225"/>
        <end position="246"/>
    </location>
</feature>
<comment type="subcellular location">
    <subcellularLocation>
        <location evidence="1">Membrane</location>
        <topology evidence="1">Multi-pass membrane protein</topology>
    </subcellularLocation>
</comment>
<keyword evidence="5" id="KW-0029">Amino-acid transport</keyword>
<dbReference type="GO" id="GO:0005774">
    <property type="term" value="C:vacuolar membrane"/>
    <property type="evidence" value="ECO:0007669"/>
    <property type="project" value="TreeGrafter"/>
</dbReference>
<accession>A0A1X2GT48</accession>
<gene>
    <name evidence="10" type="ORF">DM01DRAFT_1317329</name>
</gene>
<dbReference type="GO" id="GO:0015179">
    <property type="term" value="F:L-amino acid transmembrane transporter activity"/>
    <property type="evidence" value="ECO:0007669"/>
    <property type="project" value="TreeGrafter"/>
</dbReference>
<dbReference type="STRING" id="101127.A0A1X2GT48"/>
<evidence type="ECO:0000256" key="2">
    <source>
        <dbReference type="ARBA" id="ARBA00008066"/>
    </source>
</evidence>
<dbReference type="EMBL" id="MCGT01000004">
    <property type="protein sequence ID" value="ORX60676.1"/>
    <property type="molecule type" value="Genomic_DNA"/>
</dbReference>
<feature type="transmembrane region" description="Helical" evidence="8">
    <location>
        <begin position="458"/>
        <end position="478"/>
    </location>
</feature>
<evidence type="ECO:0000256" key="8">
    <source>
        <dbReference type="SAM" id="Phobius"/>
    </source>
</evidence>
<dbReference type="InterPro" id="IPR013057">
    <property type="entry name" value="AA_transpt_TM"/>
</dbReference>
<evidence type="ECO:0000259" key="9">
    <source>
        <dbReference type="Pfam" id="PF01490"/>
    </source>
</evidence>
<evidence type="ECO:0000256" key="6">
    <source>
        <dbReference type="ARBA" id="ARBA00022989"/>
    </source>
</evidence>
<feature type="transmembrane region" description="Helical" evidence="8">
    <location>
        <begin position="522"/>
        <end position="541"/>
    </location>
</feature>
<reference evidence="10 11" key="1">
    <citation type="submission" date="2016-07" db="EMBL/GenBank/DDBJ databases">
        <title>Pervasive Adenine N6-methylation of Active Genes in Fungi.</title>
        <authorList>
            <consortium name="DOE Joint Genome Institute"/>
            <person name="Mondo S.J."/>
            <person name="Dannebaum R.O."/>
            <person name="Kuo R.C."/>
            <person name="Labutti K."/>
            <person name="Haridas S."/>
            <person name="Kuo A."/>
            <person name="Salamov A."/>
            <person name="Ahrendt S.R."/>
            <person name="Lipzen A."/>
            <person name="Sullivan W."/>
            <person name="Andreopoulos W.B."/>
            <person name="Clum A."/>
            <person name="Lindquist E."/>
            <person name="Daum C."/>
            <person name="Ramamoorthy G.K."/>
            <person name="Gryganskyi A."/>
            <person name="Culley D."/>
            <person name="Magnuson J.K."/>
            <person name="James T.Y."/>
            <person name="O'Malley M.A."/>
            <person name="Stajich J.E."/>
            <person name="Spatafora J.W."/>
            <person name="Visel A."/>
            <person name="Grigoriev I.V."/>
        </authorList>
    </citation>
    <scope>NUCLEOTIDE SEQUENCE [LARGE SCALE GENOMIC DNA]</scope>
    <source>
        <strain evidence="10 11">NRRL 3301</strain>
    </source>
</reference>
<dbReference type="AlphaFoldDB" id="A0A1X2GT48"/>
<proteinExistence type="inferred from homology"/>
<comment type="similarity">
    <text evidence="2">Belongs to the amino acid/polyamine transporter 2 family.</text>
</comment>
<keyword evidence="4 8" id="KW-0812">Transmembrane</keyword>
<name>A0A1X2GT48_9FUNG</name>
<feature type="transmembrane region" description="Helical" evidence="8">
    <location>
        <begin position="363"/>
        <end position="387"/>
    </location>
</feature>
<sequence>MDIPQPSDNIPRLRNLHPSQLSYGALSNLSGEEYGAEVDHTGSFSDRLGNFVHSYSRTSMNFMAENLAVTPPDHHHEFNDTFSESSYRRLSHDGSVVTRYATGKSTLSQVERPSLYFAQLDQVMSRHSTIADVQSVLAHDALPTKKSSFSQSVFNSINILMGVGIIALPMGFRCAGWLCGISVFFYCCVLTCHTAKLLAKCLDTESDAKTYGDLGALTFGNKGRIGITMIFITELMTSSIALVVLFGDGLEILFDGAWSLEKVRLVTFCVLTPMLFLPVRHLSYTSILGILSAFCILFVLLIDGFSKTDAPGSLITPAPTTFLPLDWSAVPLSFGLYMASFAGHAVFPSIYRDMDDTKKYPTMVNLTYVITTLAYFGVGVAGYLMFGSGTMQEITQNLMMVPEYHQTLNRFALLVIAVNPIAKYGLNMNPINLTWQLWLCRSPRWEVWYEDHSWLEPLVSVIGKSTASATIVFLAYVFPEFHRLMGLLGAFFSFVISGIFPLTCHFYLFGSTMTRMEKLMDGTLLAIAVMLCIIGTLSSIFV</sequence>
<dbReference type="Pfam" id="PF01490">
    <property type="entry name" value="Aa_trans"/>
    <property type="match status" value="1"/>
</dbReference>
<feature type="transmembrane region" description="Helical" evidence="8">
    <location>
        <begin position="284"/>
        <end position="302"/>
    </location>
</feature>
<evidence type="ECO:0000256" key="3">
    <source>
        <dbReference type="ARBA" id="ARBA00022448"/>
    </source>
</evidence>
<dbReference type="Proteomes" id="UP000242146">
    <property type="component" value="Unassembled WGS sequence"/>
</dbReference>
<evidence type="ECO:0000313" key="10">
    <source>
        <dbReference type="EMBL" id="ORX60676.1"/>
    </source>
</evidence>
<evidence type="ECO:0000256" key="7">
    <source>
        <dbReference type="ARBA" id="ARBA00023136"/>
    </source>
</evidence>
<feature type="transmembrane region" description="Helical" evidence="8">
    <location>
        <begin position="258"/>
        <end position="277"/>
    </location>
</feature>
<feature type="transmembrane region" description="Helical" evidence="8">
    <location>
        <begin position="484"/>
        <end position="510"/>
    </location>
</feature>
<feature type="transmembrane region" description="Helical" evidence="8">
    <location>
        <begin position="175"/>
        <end position="199"/>
    </location>
</feature>
<keyword evidence="7 8" id="KW-0472">Membrane</keyword>
<evidence type="ECO:0000313" key="11">
    <source>
        <dbReference type="Proteomes" id="UP000242146"/>
    </source>
</evidence>
<organism evidence="10 11">
    <name type="scientific">Hesseltinella vesiculosa</name>
    <dbReference type="NCBI Taxonomy" id="101127"/>
    <lineage>
        <taxon>Eukaryota</taxon>
        <taxon>Fungi</taxon>
        <taxon>Fungi incertae sedis</taxon>
        <taxon>Mucoromycota</taxon>
        <taxon>Mucoromycotina</taxon>
        <taxon>Mucoromycetes</taxon>
        <taxon>Mucorales</taxon>
        <taxon>Cunninghamellaceae</taxon>
        <taxon>Hesseltinella</taxon>
    </lineage>
</organism>
<keyword evidence="11" id="KW-1185">Reference proteome</keyword>
<evidence type="ECO:0000256" key="5">
    <source>
        <dbReference type="ARBA" id="ARBA00022970"/>
    </source>
</evidence>